<sequence>MTTESTSESKTKTETETEQRNDLSNSGNSSEDASRPGSSPVSTESDPDNDDTSVSANTIVKQYIESAAESVGALWPIHSFVTANPLNGFEDQPFHKAVAAGATRFGGDGYPDSDVFEHAWKTGQINQEILKKTLDEYETDHTPASAIAAIDSGTQATSGRDTGVRTGTGVGDEINNWDEIDKRVIKWLSAFLDAGSAEWEMPNRGSGFYTAFQSVATYDTMIPDTDLIEDPPADPIDAVSTVLASYPRSQWSEIIEAQITALPGWTGLICYRTENETAWQTAYPITLVGYLAARMMLADALSIPLDSISRPAHSVTSTEESTADIETYPLQEIILIAWERTYREELIEQIADTADNHKHEHDHEHDADTTIGDDVEPQADSRSSSVRPDAQLVFCIDTRSEIIRRHIESTGQYETYGYAGFFGIPMRYRGYDDAVSIDACPPIVDAQHRISESAKHPDENKTPNGQYNSRYERIRDIYDAGIDIVDSLASNVTTAFNFVETTGSGYGVGLAVRTLFPQRVYDILTRIENRLPRIDVISQPQLNTATGEVNQYSHNETDGSHSEDVLPYGLTHQERVEYAASAFELMGLKTFGRVVGFIGHASQTANNPFGSSLDCGACAGNAGGPSARVLAQICNDDAVKSSLRDRGIDIPVDTVFIAGEHTTTTDKITLYTEAIPDSHQDDIRSLQADLSIAQEDAAAERLESLSGDTTVDAIQDIERRAADWAETRPEWGLAGNAGFVIGPRRLTDDVDLEGRVFLHSYDWQQDETGSALKSILTGPLIVTQWINAQYYFATVDTAVYGSGSKVTQNPVGNVGIYQGNGGDLMRGLPIQSVRKSTDNLYHQPIRLSTVVHAPVSKVTHALADLESVTELLDNNWISLTVIDPTRENDAFHYVKELKWLPHGEGYKHDATECISPQKNQTVSSSSD</sequence>
<feature type="compositionally biased region" description="Polar residues" evidence="7">
    <location>
        <begin position="22"/>
        <end position="44"/>
    </location>
</feature>
<keyword evidence="3 6" id="KW-0479">Metal-binding</keyword>
<protein>
    <recommendedName>
        <fullName evidence="6">Probable inorganic carbon transporter subunit DabA</fullName>
    </recommendedName>
</protein>
<feature type="binding site" evidence="6">
    <location>
        <position position="395"/>
    </location>
    <ligand>
        <name>Zn(2+)</name>
        <dbReference type="ChEBI" id="CHEBI:29105"/>
    </ligand>
</feature>
<keyword evidence="1 6" id="KW-0813">Transport</keyword>
<gene>
    <name evidence="6" type="primary">dabA</name>
    <name evidence="8" type="ordered locus">Hqrw_2948</name>
</gene>
<dbReference type="KEGG" id="hwc:Hqrw_2948"/>
<dbReference type="Proteomes" id="UP000007954">
    <property type="component" value="Chromosome"/>
</dbReference>
<reference evidence="8 9" key="1">
    <citation type="journal article" date="2011" name="PLoS ONE">
        <title>Haloquadratum walsbyi: limited diversity in a global pond.</title>
        <authorList>
            <person name="Dyall-Smith M."/>
            <person name="Pfeiffer F."/>
            <person name="Klee K."/>
            <person name="Palm P."/>
            <person name="Gross K."/>
            <person name="Schuster S.C."/>
            <person name="Rampp M."/>
            <person name="Oesterhelt D."/>
        </authorList>
    </citation>
    <scope>NUCLEOTIDE SEQUENCE [LARGE SCALE GENOMIC DNA]</scope>
    <source>
        <strain evidence="9">DSM 16854 / JCM 12705 / C23</strain>
    </source>
</reference>
<feature type="region of interest" description="Disordered" evidence="7">
    <location>
        <begin position="1"/>
        <end position="54"/>
    </location>
</feature>
<evidence type="ECO:0000256" key="4">
    <source>
        <dbReference type="ARBA" id="ARBA00022833"/>
    </source>
</evidence>
<dbReference type="PANTHER" id="PTHR38344:SF1">
    <property type="entry name" value="INORGANIC CARBON TRANSPORTER SUBUNIT DABA-RELATED"/>
    <property type="match status" value="1"/>
</dbReference>
<accession>G0LLE0</accession>
<proteinExistence type="inferred from homology"/>
<evidence type="ECO:0000256" key="1">
    <source>
        <dbReference type="ARBA" id="ARBA00022448"/>
    </source>
</evidence>
<evidence type="ECO:0000256" key="3">
    <source>
        <dbReference type="ARBA" id="ARBA00022723"/>
    </source>
</evidence>
<dbReference type="EMBL" id="FR746099">
    <property type="protein sequence ID" value="CCC40746.2"/>
    <property type="molecule type" value="Genomic_DNA"/>
</dbReference>
<feature type="binding site" evidence="6">
    <location>
        <position position="397"/>
    </location>
    <ligand>
        <name>Zn(2+)</name>
        <dbReference type="ChEBI" id="CHEBI:29105"/>
    </ligand>
</feature>
<dbReference type="GeneID" id="12447721"/>
<feature type="compositionally biased region" description="Basic and acidic residues" evidence="7">
    <location>
        <begin position="356"/>
        <end position="368"/>
    </location>
</feature>
<keyword evidence="4 6" id="KW-0862">Zinc</keyword>
<comment type="function">
    <text evidence="6">Part of an energy-coupled inorganic carbon pump.</text>
</comment>
<dbReference type="HAMAP" id="MF_01871">
    <property type="entry name" value="DabA"/>
    <property type="match status" value="1"/>
</dbReference>
<evidence type="ECO:0000256" key="5">
    <source>
        <dbReference type="ARBA" id="ARBA00023136"/>
    </source>
</evidence>
<dbReference type="OrthoDB" id="185928at2157"/>
<organism evidence="8 9">
    <name type="scientific">Haloquadratum walsbyi (strain DSM 16854 / JCM 12705 / C23)</name>
    <dbReference type="NCBI Taxonomy" id="768065"/>
    <lineage>
        <taxon>Archaea</taxon>
        <taxon>Methanobacteriati</taxon>
        <taxon>Methanobacteriota</taxon>
        <taxon>Stenosarchaea group</taxon>
        <taxon>Halobacteria</taxon>
        <taxon>Halobacteriales</taxon>
        <taxon>Haloferacaceae</taxon>
        <taxon>Haloquadratum</taxon>
    </lineage>
</organism>
<keyword evidence="5 6" id="KW-0472">Membrane</keyword>
<comment type="subunit">
    <text evidence="6">Forms a complex with DabB.</text>
</comment>
<keyword evidence="2 6" id="KW-1003">Cell membrane</keyword>
<comment type="cofactor">
    <cofactor evidence="6">
        <name>Zn(2+)</name>
        <dbReference type="ChEBI" id="CHEBI:29105"/>
    </cofactor>
</comment>
<dbReference type="RefSeq" id="WP_020936613.1">
    <property type="nucleotide sequence ID" value="NC_017459.1"/>
</dbReference>
<dbReference type="GO" id="GO:0005886">
    <property type="term" value="C:plasma membrane"/>
    <property type="evidence" value="ECO:0007669"/>
    <property type="project" value="UniProtKB-SubCell"/>
</dbReference>
<feature type="compositionally biased region" description="Basic and acidic residues" evidence="7">
    <location>
        <begin position="7"/>
        <end position="21"/>
    </location>
</feature>
<dbReference type="AlphaFoldDB" id="G0LLE0"/>
<evidence type="ECO:0000313" key="8">
    <source>
        <dbReference type="EMBL" id="CCC40746.2"/>
    </source>
</evidence>
<feature type="region of interest" description="Disordered" evidence="7">
    <location>
        <begin position="356"/>
        <end position="386"/>
    </location>
</feature>
<comment type="subcellular location">
    <subcellularLocation>
        <location evidence="6">Cell membrane</location>
        <topology evidence="6">Peripheral membrane protein</topology>
    </subcellularLocation>
</comment>
<dbReference type="PANTHER" id="PTHR38344">
    <property type="entry name" value="UPF0753 PROTEIN AQ_863"/>
    <property type="match status" value="1"/>
</dbReference>
<evidence type="ECO:0000313" key="9">
    <source>
        <dbReference type="Proteomes" id="UP000007954"/>
    </source>
</evidence>
<dbReference type="InterPro" id="IPR018752">
    <property type="entry name" value="DabA"/>
</dbReference>
<comment type="similarity">
    <text evidence="6">Belongs to the inorganic carbon transporter (TC 9.A.2) DabA family.</text>
</comment>
<evidence type="ECO:0000256" key="7">
    <source>
        <dbReference type="SAM" id="MobiDB-lite"/>
    </source>
</evidence>
<dbReference type="Pfam" id="PF10070">
    <property type="entry name" value="DabA"/>
    <property type="match status" value="1"/>
</dbReference>
<evidence type="ECO:0000256" key="2">
    <source>
        <dbReference type="ARBA" id="ARBA00022475"/>
    </source>
</evidence>
<dbReference type="HOGENOM" id="CLU_009885_0_0_2"/>
<feature type="binding site" evidence="6">
    <location>
        <position position="600"/>
    </location>
    <ligand>
        <name>Zn(2+)</name>
        <dbReference type="ChEBI" id="CHEBI:29105"/>
    </ligand>
</feature>
<feature type="binding site" evidence="6">
    <location>
        <position position="615"/>
    </location>
    <ligand>
        <name>Zn(2+)</name>
        <dbReference type="ChEBI" id="CHEBI:29105"/>
    </ligand>
</feature>
<name>G0LLE0_HALWC</name>
<dbReference type="GO" id="GO:0008270">
    <property type="term" value="F:zinc ion binding"/>
    <property type="evidence" value="ECO:0007669"/>
    <property type="project" value="UniProtKB-UniRule"/>
</dbReference>
<evidence type="ECO:0000256" key="6">
    <source>
        <dbReference type="HAMAP-Rule" id="MF_01871"/>
    </source>
</evidence>